<dbReference type="SMART" id="SM00906">
    <property type="entry name" value="Fungal_trans"/>
    <property type="match status" value="1"/>
</dbReference>
<feature type="compositionally biased region" description="Basic and acidic residues" evidence="6">
    <location>
        <begin position="48"/>
        <end position="58"/>
    </location>
</feature>
<dbReference type="InterPro" id="IPR001138">
    <property type="entry name" value="Zn2Cys6_DnaBD"/>
</dbReference>
<dbReference type="SMART" id="SM00066">
    <property type="entry name" value="GAL4"/>
    <property type="match status" value="1"/>
</dbReference>
<proteinExistence type="predicted"/>
<dbReference type="GO" id="GO:0006351">
    <property type="term" value="P:DNA-templated transcription"/>
    <property type="evidence" value="ECO:0007669"/>
    <property type="project" value="InterPro"/>
</dbReference>
<dbReference type="CDD" id="cd12148">
    <property type="entry name" value="fungal_TF_MHR"/>
    <property type="match status" value="1"/>
</dbReference>
<dbReference type="PANTHER" id="PTHR47338">
    <property type="entry name" value="ZN(II)2CYS6 TRANSCRIPTION FACTOR (EUROFUNG)-RELATED"/>
    <property type="match status" value="1"/>
</dbReference>
<dbReference type="Gene3D" id="4.10.240.10">
    <property type="entry name" value="Zn(2)-C6 fungal-type DNA-binding domain"/>
    <property type="match status" value="1"/>
</dbReference>
<keyword evidence="9" id="KW-1185">Reference proteome</keyword>
<evidence type="ECO:0000313" key="8">
    <source>
        <dbReference type="EMBL" id="TID21598.1"/>
    </source>
</evidence>
<gene>
    <name evidence="8" type="ORF">E6O75_ATG04993</name>
</gene>
<feature type="region of interest" description="Disordered" evidence="6">
    <location>
        <begin position="413"/>
        <end position="466"/>
    </location>
</feature>
<dbReference type="Pfam" id="PF04082">
    <property type="entry name" value="Fungal_trans"/>
    <property type="match status" value="1"/>
</dbReference>
<dbReference type="CDD" id="cd00067">
    <property type="entry name" value="GAL4"/>
    <property type="match status" value="1"/>
</dbReference>
<dbReference type="PROSITE" id="PS50048">
    <property type="entry name" value="ZN2_CY6_FUNGAL_2"/>
    <property type="match status" value="1"/>
</dbReference>
<dbReference type="GO" id="GO:0003677">
    <property type="term" value="F:DNA binding"/>
    <property type="evidence" value="ECO:0007669"/>
    <property type="project" value="InterPro"/>
</dbReference>
<comment type="caution">
    <text evidence="8">The sequence shown here is derived from an EMBL/GenBank/DDBJ whole genome shotgun (WGS) entry which is preliminary data.</text>
</comment>
<sequence>MHSSVVSTYSLPSAAHHSERSEYSPNSTHRSIPNPAARILPAAPIEVAKSEAGPRRAADQPPRMRSSIACARCRRSKVKCVNSGVGTQCRTCETTGRECTYPVPNSSGGHGGKRFVEGGEVKYAGEGILQNDTPKRQRPKKIQSAPTNVSTKESMRALVDALDPDILTPQVWIELFDIWQLHYSTDLPFIHTPTFLKPLRQMQQQGQHQSADFSSPRTVQNSLPPAAPILLMGFLALTARFHEKLVAHHSPPSTNRPSNPLIASQYYASAAKARLAGNAGDGLGLPDGARIQALCMLALHDWGNCHGVKAWISIGVAVRYAQVLGLQYQEDLDDQPNSRTSALALQSFAAPKEDFVEQETRRRTFWSCYIMDRYMSSGKYRPQMLNVRDVRLQLPSSERSFLFGERVRTALLSEEPEDMTDQKSIPGHTRKSSSMHGGSNGDSVSTPRHSYARSPAQGNEEEQHGRWELGASEGIMSRYIKAIDLYGSVVRWSCGGGRRRERHAPWEPQSQWFVLNNRVSNFINSLPRDLALSNANVQAHIASRTSTPYTLLHSVLLLCKVMLHREYLPFAPLRCTRPQGPLDAPFFPTSETNAPYGFWEESAKELFRSARNLIDMVQTCYEWHVLPETPIVGFAIYTVALTGVYSINFPWMDPNGFMSKRPVRASPRETQITSGDDSGAIASRQALRLIGTMRKRLRMADGWFRTISRVHRYFIRIKKDFQRHSRVLLEARALFEFNIPTNLRENVPGGAAEESKIIENALKEFGSLEDEDQEMTDAPDVGENGHAGSSDAASTGVKSEGCGLQERTPESGTVRQDRWNAINSFGPGPQAAPETKIPNGTQAGYYSTPMSGMSSAPTSTTSHANYPQRVGSNLASPPLRSPNAPGPGHFPSHPPQQASEPTLQAHMNLQQQMHAPPAPSPSLSAEQALEWLNSIDTRFTADDVTAFVEGKNWQEWANGAVGSLAFGGWLSQLWTSPQD</sequence>
<keyword evidence="5" id="KW-0539">Nucleus</keyword>
<feature type="domain" description="Zn(2)-C6 fungal-type" evidence="7">
    <location>
        <begin position="69"/>
        <end position="101"/>
    </location>
</feature>
<evidence type="ECO:0000256" key="3">
    <source>
        <dbReference type="ARBA" id="ARBA00023015"/>
    </source>
</evidence>
<organism evidence="8 9">
    <name type="scientific">Venturia nashicola</name>
    <dbReference type="NCBI Taxonomy" id="86259"/>
    <lineage>
        <taxon>Eukaryota</taxon>
        <taxon>Fungi</taxon>
        <taxon>Dikarya</taxon>
        <taxon>Ascomycota</taxon>
        <taxon>Pezizomycotina</taxon>
        <taxon>Dothideomycetes</taxon>
        <taxon>Pleosporomycetidae</taxon>
        <taxon>Venturiales</taxon>
        <taxon>Venturiaceae</taxon>
        <taxon>Venturia</taxon>
    </lineage>
</organism>
<keyword evidence="2" id="KW-0479">Metal-binding</keyword>
<dbReference type="AlphaFoldDB" id="A0A4Z1NZB1"/>
<comment type="subcellular location">
    <subcellularLocation>
        <location evidence="1">Nucleus</location>
    </subcellularLocation>
</comment>
<evidence type="ECO:0000256" key="4">
    <source>
        <dbReference type="ARBA" id="ARBA00023163"/>
    </source>
</evidence>
<protein>
    <submittedName>
        <fullName evidence="8">Fungal-specific transcription factor domain-containing protein</fullName>
    </submittedName>
</protein>
<dbReference type="GO" id="GO:0000981">
    <property type="term" value="F:DNA-binding transcription factor activity, RNA polymerase II-specific"/>
    <property type="evidence" value="ECO:0007669"/>
    <property type="project" value="InterPro"/>
</dbReference>
<dbReference type="InterPro" id="IPR007219">
    <property type="entry name" value="XnlR_reg_dom"/>
</dbReference>
<feature type="region of interest" description="Disordered" evidence="6">
    <location>
        <begin position="1"/>
        <end position="39"/>
    </location>
</feature>
<dbReference type="SUPFAM" id="SSF57701">
    <property type="entry name" value="Zn2/Cys6 DNA-binding domain"/>
    <property type="match status" value="1"/>
</dbReference>
<dbReference type="EMBL" id="SNSC02000009">
    <property type="protein sequence ID" value="TID21598.1"/>
    <property type="molecule type" value="Genomic_DNA"/>
</dbReference>
<dbReference type="Proteomes" id="UP000298493">
    <property type="component" value="Unassembled WGS sequence"/>
</dbReference>
<dbReference type="STRING" id="86259.A0A4Z1NZB1"/>
<keyword evidence="3" id="KW-0805">Transcription regulation</keyword>
<dbReference type="InterPro" id="IPR050815">
    <property type="entry name" value="TF_fung"/>
</dbReference>
<dbReference type="PROSITE" id="PS00463">
    <property type="entry name" value="ZN2_CY6_FUNGAL_1"/>
    <property type="match status" value="1"/>
</dbReference>
<dbReference type="PANTHER" id="PTHR47338:SF5">
    <property type="entry name" value="ZN(II)2CYS6 TRANSCRIPTION FACTOR (EUROFUNG)"/>
    <property type="match status" value="1"/>
</dbReference>
<accession>A0A4Z1NZB1</accession>
<feature type="compositionally biased region" description="Polar residues" evidence="6">
    <location>
        <begin position="1"/>
        <end position="11"/>
    </location>
</feature>
<evidence type="ECO:0000256" key="6">
    <source>
        <dbReference type="SAM" id="MobiDB-lite"/>
    </source>
</evidence>
<dbReference type="Pfam" id="PF00172">
    <property type="entry name" value="Zn_clus"/>
    <property type="match status" value="1"/>
</dbReference>
<dbReference type="GO" id="GO:0005634">
    <property type="term" value="C:nucleus"/>
    <property type="evidence" value="ECO:0007669"/>
    <property type="project" value="UniProtKB-SubCell"/>
</dbReference>
<feature type="region of interest" description="Disordered" evidence="6">
    <location>
        <begin position="44"/>
        <end position="63"/>
    </location>
</feature>
<reference evidence="8 9" key="1">
    <citation type="submission" date="2019-04" db="EMBL/GenBank/DDBJ databases">
        <title>High contiguity whole genome sequence and gene annotation resource for two Venturia nashicola isolates.</title>
        <authorList>
            <person name="Prokchorchik M."/>
            <person name="Won K."/>
            <person name="Lee Y."/>
            <person name="Choi E.D."/>
            <person name="Segonzac C."/>
            <person name="Sohn K.H."/>
        </authorList>
    </citation>
    <scope>NUCLEOTIDE SEQUENCE [LARGE SCALE GENOMIC DNA]</scope>
    <source>
        <strain evidence="8 9">PRI2</strain>
    </source>
</reference>
<dbReference type="InterPro" id="IPR036864">
    <property type="entry name" value="Zn2-C6_fun-type_DNA-bd_sf"/>
</dbReference>
<feature type="region of interest" description="Disordered" evidence="6">
    <location>
        <begin position="770"/>
        <end position="899"/>
    </location>
</feature>
<evidence type="ECO:0000256" key="5">
    <source>
        <dbReference type="ARBA" id="ARBA00023242"/>
    </source>
</evidence>
<evidence type="ECO:0000256" key="1">
    <source>
        <dbReference type="ARBA" id="ARBA00004123"/>
    </source>
</evidence>
<feature type="compositionally biased region" description="Polar residues" evidence="6">
    <location>
        <begin position="434"/>
        <end position="448"/>
    </location>
</feature>
<keyword evidence="4" id="KW-0804">Transcription</keyword>
<evidence type="ECO:0000313" key="9">
    <source>
        <dbReference type="Proteomes" id="UP000298493"/>
    </source>
</evidence>
<evidence type="ECO:0000259" key="7">
    <source>
        <dbReference type="PROSITE" id="PS50048"/>
    </source>
</evidence>
<feature type="compositionally biased region" description="Polar residues" evidence="6">
    <location>
        <begin position="838"/>
        <end position="875"/>
    </location>
</feature>
<dbReference type="GO" id="GO:0008270">
    <property type="term" value="F:zinc ion binding"/>
    <property type="evidence" value="ECO:0007669"/>
    <property type="project" value="InterPro"/>
</dbReference>
<name>A0A4Z1NZB1_9PEZI</name>
<evidence type="ECO:0000256" key="2">
    <source>
        <dbReference type="ARBA" id="ARBA00022723"/>
    </source>
</evidence>